<name>A0A9N7V4G0_PLEPL</name>
<accession>A0A9N7V4G0</accession>
<protein>
    <submittedName>
        <fullName evidence="1">Uncharacterized protein</fullName>
    </submittedName>
</protein>
<dbReference type="AlphaFoldDB" id="A0A9N7V4G0"/>
<dbReference type="Proteomes" id="UP001153269">
    <property type="component" value="Unassembled WGS sequence"/>
</dbReference>
<proteinExistence type="predicted"/>
<comment type="caution">
    <text evidence="1">The sequence shown here is derived from an EMBL/GenBank/DDBJ whole genome shotgun (WGS) entry which is preliminary data.</text>
</comment>
<dbReference type="EMBL" id="CADEAL010003223">
    <property type="protein sequence ID" value="CAB1443911.1"/>
    <property type="molecule type" value="Genomic_DNA"/>
</dbReference>
<evidence type="ECO:0000313" key="1">
    <source>
        <dbReference type="EMBL" id="CAB1443911.1"/>
    </source>
</evidence>
<gene>
    <name evidence="1" type="ORF">PLEPLA_LOCUS31627</name>
</gene>
<sequence>MVAEKVSVKGEWGKEKRNDNPVIQICAVGVRLFEGMFEPPSENLPIYKLQEDQGWGFGGMRAEQEAEMIKSDVSSASPRPLQTCGPVKGLFVSVWDQSATSALLAPPPALADLQVPEPGQASHLCSPSQTKSL</sequence>
<organism evidence="1 2">
    <name type="scientific">Pleuronectes platessa</name>
    <name type="common">European plaice</name>
    <dbReference type="NCBI Taxonomy" id="8262"/>
    <lineage>
        <taxon>Eukaryota</taxon>
        <taxon>Metazoa</taxon>
        <taxon>Chordata</taxon>
        <taxon>Craniata</taxon>
        <taxon>Vertebrata</taxon>
        <taxon>Euteleostomi</taxon>
        <taxon>Actinopterygii</taxon>
        <taxon>Neopterygii</taxon>
        <taxon>Teleostei</taxon>
        <taxon>Neoteleostei</taxon>
        <taxon>Acanthomorphata</taxon>
        <taxon>Carangaria</taxon>
        <taxon>Pleuronectiformes</taxon>
        <taxon>Pleuronectoidei</taxon>
        <taxon>Pleuronectidae</taxon>
        <taxon>Pleuronectes</taxon>
    </lineage>
</organism>
<keyword evidence="2" id="KW-1185">Reference proteome</keyword>
<evidence type="ECO:0000313" key="2">
    <source>
        <dbReference type="Proteomes" id="UP001153269"/>
    </source>
</evidence>
<reference evidence="1" key="1">
    <citation type="submission" date="2020-03" db="EMBL/GenBank/DDBJ databases">
        <authorList>
            <person name="Weist P."/>
        </authorList>
    </citation>
    <scope>NUCLEOTIDE SEQUENCE</scope>
</reference>